<proteinExistence type="inferred from homology"/>
<comment type="caution">
    <text evidence="6">The sequence shown here is derived from an EMBL/GenBank/DDBJ whole genome shotgun (WGS) entry which is preliminary data.</text>
</comment>
<dbReference type="InterPro" id="IPR005119">
    <property type="entry name" value="LysR_subst-bd"/>
</dbReference>
<dbReference type="InterPro" id="IPR050176">
    <property type="entry name" value="LTTR"/>
</dbReference>
<dbReference type="GO" id="GO:0003700">
    <property type="term" value="F:DNA-binding transcription factor activity"/>
    <property type="evidence" value="ECO:0007669"/>
    <property type="project" value="InterPro"/>
</dbReference>
<dbReference type="AlphaFoldDB" id="A0A545SSZ1"/>
<dbReference type="InterPro" id="IPR036390">
    <property type="entry name" value="WH_DNA-bd_sf"/>
</dbReference>
<dbReference type="PANTHER" id="PTHR30579">
    <property type="entry name" value="TRANSCRIPTIONAL REGULATOR"/>
    <property type="match status" value="1"/>
</dbReference>
<evidence type="ECO:0000256" key="2">
    <source>
        <dbReference type="ARBA" id="ARBA00023015"/>
    </source>
</evidence>
<keyword evidence="4" id="KW-0804">Transcription</keyword>
<dbReference type="Gene3D" id="3.40.190.290">
    <property type="match status" value="1"/>
</dbReference>
<name>A0A545SSZ1_9PROT</name>
<dbReference type="SUPFAM" id="SSF46785">
    <property type="entry name" value="Winged helix' DNA-binding domain"/>
    <property type="match status" value="1"/>
</dbReference>
<dbReference type="Proteomes" id="UP000315252">
    <property type="component" value="Unassembled WGS sequence"/>
</dbReference>
<evidence type="ECO:0000256" key="3">
    <source>
        <dbReference type="ARBA" id="ARBA00023125"/>
    </source>
</evidence>
<keyword evidence="2" id="KW-0805">Transcription regulation</keyword>
<evidence type="ECO:0000256" key="1">
    <source>
        <dbReference type="ARBA" id="ARBA00009437"/>
    </source>
</evidence>
<evidence type="ECO:0000256" key="4">
    <source>
        <dbReference type="ARBA" id="ARBA00023163"/>
    </source>
</evidence>
<dbReference type="Pfam" id="PF03466">
    <property type="entry name" value="LysR_substrate"/>
    <property type="match status" value="1"/>
</dbReference>
<keyword evidence="3" id="KW-0238">DNA-binding</keyword>
<keyword evidence="7" id="KW-1185">Reference proteome</keyword>
<sequence>MDWDNLKVALAISRLGSLTQAAYMLGIDQSTAGRRLSALEADLGVILFVRSKTGFALTDAGQAAIAKAIDVERRVEQLKDAVTSADSGPVGIVRLLGNAWTISRLSRLVMAPFLAKHPRLDLRTVSHVPRSLVRGEASLALWFEVEPRDGAFAIKLGEVPYAVYRSRWAKSDQLGWVSFYDEDALRPNITRTQSRIRRRNEPVRLTATDAGIVFEAIRNGVGKGLVPMCLAEQDDELVRIGEGEPELMRDLHLHAHPDTVQTKRVQATILWLRESFNQVFLPPQ</sequence>
<gene>
    <name evidence="6" type="ORF">FKG95_29140</name>
</gene>
<dbReference type="SUPFAM" id="SSF53850">
    <property type="entry name" value="Periplasmic binding protein-like II"/>
    <property type="match status" value="1"/>
</dbReference>
<dbReference type="GO" id="GO:0003677">
    <property type="term" value="F:DNA binding"/>
    <property type="evidence" value="ECO:0007669"/>
    <property type="project" value="UniProtKB-KW"/>
</dbReference>
<accession>A0A545SSZ1</accession>
<reference evidence="6 7" key="1">
    <citation type="submission" date="2019-06" db="EMBL/GenBank/DDBJ databases">
        <title>Whole genome sequence for Rhodospirillaceae sp. R148.</title>
        <authorList>
            <person name="Wang G."/>
        </authorList>
    </citation>
    <scope>NUCLEOTIDE SEQUENCE [LARGE SCALE GENOMIC DNA]</scope>
    <source>
        <strain evidence="6 7">R148</strain>
    </source>
</reference>
<evidence type="ECO:0000313" key="7">
    <source>
        <dbReference type="Proteomes" id="UP000315252"/>
    </source>
</evidence>
<protein>
    <submittedName>
        <fullName evidence="6">LysR family transcriptional regulator</fullName>
    </submittedName>
</protein>
<comment type="similarity">
    <text evidence="1">Belongs to the LysR transcriptional regulatory family.</text>
</comment>
<organism evidence="6 7">
    <name type="scientific">Denitrobaculum tricleocarpae</name>
    <dbReference type="NCBI Taxonomy" id="2591009"/>
    <lineage>
        <taxon>Bacteria</taxon>
        <taxon>Pseudomonadati</taxon>
        <taxon>Pseudomonadota</taxon>
        <taxon>Alphaproteobacteria</taxon>
        <taxon>Rhodospirillales</taxon>
        <taxon>Rhodospirillaceae</taxon>
        <taxon>Denitrobaculum</taxon>
    </lineage>
</organism>
<dbReference type="PROSITE" id="PS50931">
    <property type="entry name" value="HTH_LYSR"/>
    <property type="match status" value="1"/>
</dbReference>
<dbReference type="RefSeq" id="WP_142899993.1">
    <property type="nucleotide sequence ID" value="NZ_ML660075.1"/>
</dbReference>
<evidence type="ECO:0000313" key="6">
    <source>
        <dbReference type="EMBL" id="TQV68091.1"/>
    </source>
</evidence>
<evidence type="ECO:0000259" key="5">
    <source>
        <dbReference type="PROSITE" id="PS50931"/>
    </source>
</evidence>
<dbReference type="OrthoDB" id="9785974at2"/>
<dbReference type="EMBL" id="VHSH01000024">
    <property type="protein sequence ID" value="TQV68091.1"/>
    <property type="molecule type" value="Genomic_DNA"/>
</dbReference>
<dbReference type="InterPro" id="IPR036388">
    <property type="entry name" value="WH-like_DNA-bd_sf"/>
</dbReference>
<dbReference type="Gene3D" id="1.10.10.10">
    <property type="entry name" value="Winged helix-like DNA-binding domain superfamily/Winged helix DNA-binding domain"/>
    <property type="match status" value="1"/>
</dbReference>
<dbReference type="PANTHER" id="PTHR30579:SF3">
    <property type="entry name" value="TRANSCRIPTIONAL REGULATORY PROTEIN"/>
    <property type="match status" value="1"/>
</dbReference>
<dbReference type="InterPro" id="IPR000847">
    <property type="entry name" value="LysR_HTH_N"/>
</dbReference>
<feature type="domain" description="HTH lysR-type" evidence="5">
    <location>
        <begin position="1"/>
        <end position="58"/>
    </location>
</feature>
<dbReference type="Pfam" id="PF00126">
    <property type="entry name" value="HTH_1"/>
    <property type="match status" value="1"/>
</dbReference>